<feature type="region of interest" description="Disordered" evidence="1">
    <location>
        <begin position="421"/>
        <end position="467"/>
    </location>
</feature>
<accession>A0A8J6ALH6</accession>
<dbReference type="InterPro" id="IPR027856">
    <property type="entry name" value="Glu-rich_5"/>
</dbReference>
<reference evidence="2" key="1">
    <citation type="journal article" date="2021" name="Evol. Appl.">
        <title>The genome of the Pyrenean desman and the effects of bottlenecks and inbreeding on the genomic landscape of an endangered species.</title>
        <authorList>
            <person name="Escoda L."/>
            <person name="Castresana J."/>
        </authorList>
    </citation>
    <scope>NUCLEOTIDE SEQUENCE</scope>
    <source>
        <strain evidence="2">IBE-C5619</strain>
    </source>
</reference>
<organism evidence="2 3">
    <name type="scientific">Galemys pyrenaicus</name>
    <name type="common">Iberian desman</name>
    <name type="synonym">Pyrenean desman</name>
    <dbReference type="NCBI Taxonomy" id="202257"/>
    <lineage>
        <taxon>Eukaryota</taxon>
        <taxon>Metazoa</taxon>
        <taxon>Chordata</taxon>
        <taxon>Craniata</taxon>
        <taxon>Vertebrata</taxon>
        <taxon>Euteleostomi</taxon>
        <taxon>Mammalia</taxon>
        <taxon>Eutheria</taxon>
        <taxon>Laurasiatheria</taxon>
        <taxon>Eulipotyphla</taxon>
        <taxon>Talpidae</taxon>
        <taxon>Galemys</taxon>
    </lineage>
</organism>
<evidence type="ECO:0000313" key="2">
    <source>
        <dbReference type="EMBL" id="KAG8520455.1"/>
    </source>
</evidence>
<gene>
    <name evidence="2" type="ORF">J0S82_019806</name>
</gene>
<feature type="region of interest" description="Disordered" evidence="1">
    <location>
        <begin position="1"/>
        <end position="21"/>
    </location>
</feature>
<protein>
    <submittedName>
        <fullName evidence="2">Glutamate-rich protein 5</fullName>
    </submittedName>
</protein>
<dbReference type="Proteomes" id="UP000700334">
    <property type="component" value="Unassembled WGS sequence"/>
</dbReference>
<feature type="region of interest" description="Disordered" evidence="1">
    <location>
        <begin position="203"/>
        <end position="330"/>
    </location>
</feature>
<dbReference type="AlphaFoldDB" id="A0A8J6ALH6"/>
<sequence>LSAPGSCTWRGSQSRQVRSPHAAPPSALALCVLGKSGGGSWRNLGAAGVVRADSGAHAARLGQVTTLTCLRRGAAMGCSSSALHKAGVGSRLRSEVNESCIAQSKPHTLGREATFHGKTQRESLPSSEKLKIPEVSTANGVNSFCEQPLTKDAIAQPGSTENTQLPEGPKECGLAQPVGKDDIQGTEEKKTVDIVTELEPLKGHAEIEPTGTETKCQPLNTAVQSESPAAVEGTENVQSAGEMKALGAAEESPPLEAARELPAQDAVEQDEESLIPERVLKETEAPEILEQSQLMEKGGEQKLGKDEQSQLLTAANENKSGEVLERSQLVGRAEEQQLQEALRKDLKSQLLDTVPKEHEYPEILQRSHFMESGIKNDLLHKIPEVPGNMEQNQPEGVGGIMEHPAEISETGTAVDIVREIHTNEEAQHTEGETGEKVETEMEDKKVNEGTETKEEETGEAVDLSAAT</sequence>
<keyword evidence="3" id="KW-1185">Reference proteome</keyword>
<dbReference type="PANTHER" id="PTHR23006">
    <property type="entry name" value="GLUTAMATE-RICH PROTEIN 5"/>
    <property type="match status" value="1"/>
</dbReference>
<feature type="compositionally biased region" description="Polar residues" evidence="1">
    <location>
        <begin position="211"/>
        <end position="227"/>
    </location>
</feature>
<feature type="compositionally biased region" description="Polar residues" evidence="1">
    <location>
        <begin position="309"/>
        <end position="318"/>
    </location>
</feature>
<proteinExistence type="predicted"/>
<feature type="non-terminal residue" evidence="2">
    <location>
        <position position="1"/>
    </location>
</feature>
<evidence type="ECO:0000313" key="3">
    <source>
        <dbReference type="Proteomes" id="UP000700334"/>
    </source>
</evidence>
<dbReference type="PANTHER" id="PTHR23006:SF0">
    <property type="entry name" value="GLUTAMATE-RICH PROTEIN 5"/>
    <property type="match status" value="1"/>
</dbReference>
<dbReference type="EMBL" id="JAGFMF010011568">
    <property type="protein sequence ID" value="KAG8520455.1"/>
    <property type="molecule type" value="Genomic_DNA"/>
</dbReference>
<comment type="caution">
    <text evidence="2">The sequence shown here is derived from an EMBL/GenBank/DDBJ whole genome shotgun (WGS) entry which is preliminary data.</text>
</comment>
<feature type="compositionally biased region" description="Basic and acidic residues" evidence="1">
    <location>
        <begin position="421"/>
        <end position="452"/>
    </location>
</feature>
<feature type="compositionally biased region" description="Basic and acidic residues" evidence="1">
    <location>
        <begin position="297"/>
        <end position="308"/>
    </location>
</feature>
<dbReference type="OrthoDB" id="9532962at2759"/>
<evidence type="ECO:0000256" key="1">
    <source>
        <dbReference type="SAM" id="MobiDB-lite"/>
    </source>
</evidence>
<name>A0A8J6ALH6_GALPY</name>